<feature type="compositionally biased region" description="Basic and acidic residues" evidence="2">
    <location>
        <begin position="36"/>
        <end position="49"/>
    </location>
</feature>
<feature type="region of interest" description="Disordered" evidence="2">
    <location>
        <begin position="629"/>
        <end position="659"/>
    </location>
</feature>
<sequence>MPSATVAAPTETYSAMPSNRLKRDNTNVIVDASTPKADESDSVKRPRLADSDPFGHNMFKAYVKTTLDEAEKHNTEQVNTLISKLSLNDGHESLSSEHKAAIIKALTSEIGRLDKQIYAPLITALLDIKWTRESREFMNIYASFITVLVSAIPRWSTMVTNKLILDFTRENTDIHHSVLKYILALLPTASSSLPATFQKHFPHKSDNTKYIIRYISNLLRVVSYAPQVRTSVWALIMEKTVELDVELQEDLEDDDDDEEIEDDMDKSDEEDEEENIKQTSLKELIGANDNDTDNEEDDNDMMSDTSEYNVESMDMTTAVVRHKLDAVMTLLLNHLDSSLSHDQIESGDGQLLFVTLQNLFKTYVLSTYRTTSVQYLLFWASHANPVLMDAFLASLIETALSPNENMEKRLKAMQYISSFIARAKGLSQTQIIFTISILASWLSAYIEEREAEVDSVAGGGMGKFKMFYSVTQTMMYIFCFRHALLRKEHVKKTQSTSGGSDELDGLKIESSDSQWVCDLDKLFRRLIITKFNPLRYCRRTVVSMFAQIAQKEDLVYCFTVMEQNRLGQPPLSATSTPTTTAANTPNVGGVDVLWKKSQDFVMMDAYFPFDPLSLPTCKERIQSMYVEWNDVANDSDSGSEDYDNDDDDDDDDDDDEDDE</sequence>
<dbReference type="PANTHER" id="PTHR12790">
    <property type="entry name" value="TRANSCRIPTION INITIATION FACTOR IA RRN3"/>
    <property type="match status" value="1"/>
</dbReference>
<evidence type="ECO:0000313" key="4">
    <source>
        <dbReference type="Proteomes" id="UP000242525"/>
    </source>
</evidence>
<comment type="similarity">
    <text evidence="1">Belongs to the RRN3 family.</text>
</comment>
<dbReference type="Pfam" id="PF05327">
    <property type="entry name" value="RRN3"/>
    <property type="match status" value="1"/>
</dbReference>
<proteinExistence type="inferred from homology"/>
<keyword evidence="4" id="KW-1185">Reference proteome</keyword>
<protein>
    <submittedName>
        <fullName evidence="3">Similar to Saccharomyces cerevisiae YKL125W RRN3 Protein required for transcription of rDNA by RNA polymerase I</fullName>
    </submittedName>
</protein>
<dbReference type="Proteomes" id="UP000242525">
    <property type="component" value="Unassembled WGS sequence"/>
</dbReference>
<accession>A0A0J9X5G7</accession>
<feature type="region of interest" description="Disordered" evidence="2">
    <location>
        <begin position="249"/>
        <end position="304"/>
    </location>
</feature>
<dbReference type="PANTHER" id="PTHR12790:SF0">
    <property type="entry name" value="RNA POLYMERASE I-SPECIFIC TRANSCRIPTION INITIATION FACTOR RRN3-RELATED"/>
    <property type="match status" value="1"/>
</dbReference>
<dbReference type="InterPro" id="IPR007991">
    <property type="entry name" value="RNA_pol_I_trans_ini_fac_RRN3"/>
</dbReference>
<feature type="region of interest" description="Disordered" evidence="2">
    <location>
        <begin position="1"/>
        <end position="49"/>
    </location>
</feature>
<dbReference type="SUPFAM" id="SSF48371">
    <property type="entry name" value="ARM repeat"/>
    <property type="match status" value="2"/>
</dbReference>
<dbReference type="GO" id="GO:0005634">
    <property type="term" value="C:nucleus"/>
    <property type="evidence" value="ECO:0007669"/>
    <property type="project" value="TreeGrafter"/>
</dbReference>
<gene>
    <name evidence="3" type="ORF">BN980_GECA03s01253g</name>
</gene>
<feature type="compositionally biased region" description="Acidic residues" evidence="2">
    <location>
        <begin position="249"/>
        <end position="274"/>
    </location>
</feature>
<evidence type="ECO:0000256" key="1">
    <source>
        <dbReference type="ARBA" id="ARBA00010098"/>
    </source>
</evidence>
<dbReference type="GO" id="GO:0001042">
    <property type="term" value="F:RNA polymerase I core binding"/>
    <property type="evidence" value="ECO:0007669"/>
    <property type="project" value="TreeGrafter"/>
</dbReference>
<comment type="caution">
    <text evidence="3">The sequence shown here is derived from an EMBL/GenBank/DDBJ whole genome shotgun (WGS) entry which is preliminary data.</text>
</comment>
<feature type="compositionally biased region" description="Acidic residues" evidence="2">
    <location>
        <begin position="637"/>
        <end position="659"/>
    </location>
</feature>
<evidence type="ECO:0000256" key="2">
    <source>
        <dbReference type="SAM" id="MobiDB-lite"/>
    </source>
</evidence>
<dbReference type="AlphaFoldDB" id="A0A0J9X5G7"/>
<dbReference type="InterPro" id="IPR016024">
    <property type="entry name" value="ARM-type_fold"/>
</dbReference>
<dbReference type="GO" id="GO:0001181">
    <property type="term" value="F:RNA polymerase I general transcription initiation factor activity"/>
    <property type="evidence" value="ECO:0007669"/>
    <property type="project" value="InterPro"/>
</dbReference>
<dbReference type="GO" id="GO:0006361">
    <property type="term" value="P:transcription initiation at RNA polymerase I promoter"/>
    <property type="evidence" value="ECO:0007669"/>
    <property type="project" value="InterPro"/>
</dbReference>
<reference evidence="3" key="1">
    <citation type="submission" date="2014-03" db="EMBL/GenBank/DDBJ databases">
        <authorList>
            <person name="Casaregola S."/>
        </authorList>
    </citation>
    <scope>NUCLEOTIDE SEQUENCE [LARGE SCALE GENOMIC DNA]</scope>
    <source>
        <strain evidence="3">CLIB 918</strain>
    </source>
</reference>
<dbReference type="STRING" id="1173061.A0A0J9X5G7"/>
<organism evidence="3 4">
    <name type="scientific">Geotrichum candidum</name>
    <name type="common">Oospora lactis</name>
    <name type="synonym">Dipodascus geotrichum</name>
    <dbReference type="NCBI Taxonomy" id="1173061"/>
    <lineage>
        <taxon>Eukaryota</taxon>
        <taxon>Fungi</taxon>
        <taxon>Dikarya</taxon>
        <taxon>Ascomycota</taxon>
        <taxon>Saccharomycotina</taxon>
        <taxon>Dipodascomycetes</taxon>
        <taxon>Dipodascales</taxon>
        <taxon>Dipodascaceae</taxon>
        <taxon>Geotrichum</taxon>
    </lineage>
</organism>
<name>A0A0J9X5G7_GEOCN</name>
<evidence type="ECO:0000313" key="3">
    <source>
        <dbReference type="EMBL" id="CDO52399.1"/>
    </source>
</evidence>
<feature type="compositionally biased region" description="Acidic residues" evidence="2">
    <location>
        <begin position="290"/>
        <end position="301"/>
    </location>
</feature>
<dbReference type="EMBL" id="CCBN010000003">
    <property type="protein sequence ID" value="CDO52399.1"/>
    <property type="molecule type" value="Genomic_DNA"/>
</dbReference>
<dbReference type="OrthoDB" id="26970at2759"/>